<proteinExistence type="predicted"/>
<sequence length="156" mass="16875">MHKVNIKQLNSSLASGVSRSMQILANSSSITTSKLSTSLQKEPANSKYKSTRHLLALKAESLELLKKVNYMAVLDHLEATGTDACTSEMAFKATVFTIANDAADESEDESEIPGVMNEENAGNLVDFIDNLGIHMIQNDTGEMVSTPSESVKHVDT</sequence>
<evidence type="ECO:0000313" key="1">
    <source>
        <dbReference type="EMBL" id="OBZ69338.1"/>
    </source>
</evidence>
<dbReference type="EMBL" id="LUGG01000002">
    <property type="protein sequence ID" value="OBZ77816.1"/>
    <property type="molecule type" value="Genomic_DNA"/>
</dbReference>
<dbReference type="AlphaFoldDB" id="A0A1C7MN41"/>
<evidence type="ECO:0000313" key="3">
    <source>
        <dbReference type="Proteomes" id="UP000092993"/>
    </source>
</evidence>
<dbReference type="EMBL" id="LUGG01000018">
    <property type="protein sequence ID" value="OBZ69338.1"/>
    <property type="molecule type" value="Genomic_DNA"/>
</dbReference>
<organism evidence="2 3">
    <name type="scientific">Grifola frondosa</name>
    <name type="common">Maitake</name>
    <name type="synonym">Polyporus frondosus</name>
    <dbReference type="NCBI Taxonomy" id="5627"/>
    <lineage>
        <taxon>Eukaryota</taxon>
        <taxon>Fungi</taxon>
        <taxon>Dikarya</taxon>
        <taxon>Basidiomycota</taxon>
        <taxon>Agaricomycotina</taxon>
        <taxon>Agaricomycetes</taxon>
        <taxon>Polyporales</taxon>
        <taxon>Grifolaceae</taxon>
        <taxon>Grifola</taxon>
    </lineage>
</organism>
<keyword evidence="3" id="KW-1185">Reference proteome</keyword>
<evidence type="ECO:0000313" key="2">
    <source>
        <dbReference type="EMBL" id="OBZ77816.1"/>
    </source>
</evidence>
<accession>A0A1C7MN41</accession>
<name>A0A1C7MN41_GRIFR</name>
<comment type="caution">
    <text evidence="2">The sequence shown here is derived from an EMBL/GenBank/DDBJ whole genome shotgun (WGS) entry which is preliminary data.</text>
</comment>
<protein>
    <submittedName>
        <fullName evidence="2">Uncharacterized protein</fullName>
    </submittedName>
</protein>
<reference evidence="2 3" key="1">
    <citation type="submission" date="2016-03" db="EMBL/GenBank/DDBJ databases">
        <title>Whole genome sequencing of Grifola frondosa 9006-11.</title>
        <authorList>
            <person name="Min B."/>
            <person name="Park H."/>
            <person name="Kim J.-G."/>
            <person name="Cho H."/>
            <person name="Oh Y.-L."/>
            <person name="Kong W.-S."/>
            <person name="Choi I.-G."/>
        </authorList>
    </citation>
    <scope>NUCLEOTIDE SEQUENCE [LARGE SCALE GENOMIC DNA]</scope>
    <source>
        <strain evidence="2 3">9006-11</strain>
    </source>
</reference>
<dbReference type="Proteomes" id="UP000092993">
    <property type="component" value="Unassembled WGS sequence"/>
</dbReference>
<gene>
    <name evidence="2" type="ORF">A0H81_02814</name>
    <name evidence="1" type="ORF">A0H81_10984</name>
</gene>